<proteinExistence type="predicted"/>
<dbReference type="Gene3D" id="3.90.550.10">
    <property type="entry name" value="Spore Coat Polysaccharide Biosynthesis Protein SpsA, Chain A"/>
    <property type="match status" value="1"/>
</dbReference>
<name>A0A1Y2FTM8_9BASI</name>
<evidence type="ECO:0000313" key="1">
    <source>
        <dbReference type="EMBL" id="ORY87381.1"/>
    </source>
</evidence>
<dbReference type="AlphaFoldDB" id="A0A1Y2FTM8"/>
<comment type="caution">
    <text evidence="1">The sequence shown here is derived from an EMBL/GenBank/DDBJ whole genome shotgun (WGS) entry which is preliminary data.</text>
</comment>
<dbReference type="EMBL" id="MCGR01000013">
    <property type="protein sequence ID" value="ORY87381.1"/>
    <property type="molecule type" value="Genomic_DNA"/>
</dbReference>
<dbReference type="InParanoid" id="A0A1Y2FTM8"/>
<accession>A0A1Y2FTM8</accession>
<keyword evidence="2" id="KW-1185">Reference proteome</keyword>
<dbReference type="SUPFAM" id="SSF53448">
    <property type="entry name" value="Nucleotide-diphospho-sugar transferases"/>
    <property type="match status" value="1"/>
</dbReference>
<dbReference type="InterPro" id="IPR029044">
    <property type="entry name" value="Nucleotide-diphossugar_trans"/>
</dbReference>
<sequence length="117" mass="12188">MSTGSPMGNLRMPPVKYIALAIGAFLGLHWIAALSSPSYAATASLSAVSGRLLGSDGNPSSWLGSNRNGHVQVVPQEDVELSSSASNSSRVNAAFVILARNSDVWSIVESIRGMEGE</sequence>
<protein>
    <submittedName>
        <fullName evidence="1">Uncharacterized protein</fullName>
    </submittedName>
</protein>
<evidence type="ECO:0000313" key="2">
    <source>
        <dbReference type="Proteomes" id="UP000193467"/>
    </source>
</evidence>
<gene>
    <name evidence="1" type="ORF">BCR35DRAFT_37271</name>
</gene>
<dbReference type="Proteomes" id="UP000193467">
    <property type="component" value="Unassembled WGS sequence"/>
</dbReference>
<organism evidence="1 2">
    <name type="scientific">Leucosporidium creatinivorum</name>
    <dbReference type="NCBI Taxonomy" id="106004"/>
    <lineage>
        <taxon>Eukaryota</taxon>
        <taxon>Fungi</taxon>
        <taxon>Dikarya</taxon>
        <taxon>Basidiomycota</taxon>
        <taxon>Pucciniomycotina</taxon>
        <taxon>Microbotryomycetes</taxon>
        <taxon>Leucosporidiales</taxon>
        <taxon>Leucosporidium</taxon>
    </lineage>
</organism>
<reference evidence="1 2" key="1">
    <citation type="submission" date="2016-07" db="EMBL/GenBank/DDBJ databases">
        <title>Pervasive Adenine N6-methylation of Active Genes in Fungi.</title>
        <authorList>
            <consortium name="DOE Joint Genome Institute"/>
            <person name="Mondo S.J."/>
            <person name="Dannebaum R.O."/>
            <person name="Kuo R.C."/>
            <person name="Labutti K."/>
            <person name="Haridas S."/>
            <person name="Kuo A."/>
            <person name="Salamov A."/>
            <person name="Ahrendt S.R."/>
            <person name="Lipzen A."/>
            <person name="Sullivan W."/>
            <person name="Andreopoulos W.B."/>
            <person name="Clum A."/>
            <person name="Lindquist E."/>
            <person name="Daum C."/>
            <person name="Ramamoorthy G.K."/>
            <person name="Gryganskyi A."/>
            <person name="Culley D."/>
            <person name="Magnuson J.K."/>
            <person name="James T.Y."/>
            <person name="O'Malley M.A."/>
            <person name="Stajich J.E."/>
            <person name="Spatafora J.W."/>
            <person name="Visel A."/>
            <person name="Grigoriev I.V."/>
        </authorList>
    </citation>
    <scope>NUCLEOTIDE SEQUENCE [LARGE SCALE GENOMIC DNA]</scope>
    <source>
        <strain evidence="1 2">62-1032</strain>
    </source>
</reference>
<dbReference type="STRING" id="106004.A0A1Y2FTM8"/>